<keyword evidence="2" id="KW-1185">Reference proteome</keyword>
<sequence>MIQDIKQNVDEMYTDWKANGGFGNHAKNDTRWIEDVISQAIYTTIDKVKYPDDERIMQVCYDALLDAENDTFNKKIKQGGWKLKNSHDKHEAILFNARVKDAIHAEFVDLVKPKTENRQVIREEERKFKDAEITRNCYRKLNQPINSNNDPRYTYFKFLTQLLIVHFFTKNGQFFEMIFKVTNSNTEKNSLAFGMAVALNYLDPSKDINMVPSEVIEKMNNFLKKTHVADWEELD</sequence>
<dbReference type="VEuPathDB" id="FungiDB:RhiirA1_445714"/>
<reference evidence="1 2" key="1">
    <citation type="submission" date="2015-10" db="EMBL/GenBank/DDBJ databases">
        <title>Genome analyses suggest a sexual origin of heterokaryosis in a supposedly ancient asexual fungus.</title>
        <authorList>
            <person name="Ropars J."/>
            <person name="Sedzielewska K."/>
            <person name="Noel J."/>
            <person name="Charron P."/>
            <person name="Farinelli L."/>
            <person name="Marton T."/>
            <person name="Kruger M."/>
            <person name="Pelin A."/>
            <person name="Brachmann A."/>
            <person name="Corradi N."/>
        </authorList>
    </citation>
    <scope>NUCLEOTIDE SEQUENCE [LARGE SCALE GENOMIC DNA]</scope>
    <source>
        <strain evidence="1 2">A4</strain>
    </source>
</reference>
<organism evidence="1 2">
    <name type="scientific">Rhizophagus irregularis</name>
    <dbReference type="NCBI Taxonomy" id="588596"/>
    <lineage>
        <taxon>Eukaryota</taxon>
        <taxon>Fungi</taxon>
        <taxon>Fungi incertae sedis</taxon>
        <taxon>Mucoromycota</taxon>
        <taxon>Glomeromycotina</taxon>
        <taxon>Glomeromycetes</taxon>
        <taxon>Glomerales</taxon>
        <taxon>Glomeraceae</taxon>
        <taxon>Rhizophagus</taxon>
    </lineage>
</organism>
<dbReference type="EMBL" id="LLXI01000012">
    <property type="protein sequence ID" value="PKY37846.1"/>
    <property type="molecule type" value="Genomic_DNA"/>
</dbReference>
<comment type="caution">
    <text evidence="1">The sequence shown here is derived from an EMBL/GenBank/DDBJ whole genome shotgun (WGS) entry which is preliminary data.</text>
</comment>
<accession>A0A2I1FU26</accession>
<proteinExistence type="predicted"/>
<protein>
    <submittedName>
        <fullName evidence="1">Uncharacterized protein</fullName>
    </submittedName>
</protein>
<evidence type="ECO:0000313" key="2">
    <source>
        <dbReference type="Proteomes" id="UP000234323"/>
    </source>
</evidence>
<evidence type="ECO:0000313" key="1">
    <source>
        <dbReference type="EMBL" id="PKY37846.1"/>
    </source>
</evidence>
<name>A0A2I1FU26_9GLOM</name>
<gene>
    <name evidence="1" type="ORF">RhiirA4_450761</name>
</gene>
<dbReference type="VEuPathDB" id="FungiDB:FUN_011613"/>
<dbReference type="VEuPathDB" id="FungiDB:RhiirFUN_020517"/>
<dbReference type="Proteomes" id="UP000234323">
    <property type="component" value="Unassembled WGS sequence"/>
</dbReference>
<dbReference type="AlphaFoldDB" id="A0A2I1FU26"/>